<protein>
    <recommendedName>
        <fullName evidence="2">glutathione transferase</fullName>
        <ecNumber evidence="2">2.5.1.18</ecNumber>
    </recommendedName>
</protein>
<dbReference type="Proteomes" id="UP001433268">
    <property type="component" value="Unassembled WGS sequence"/>
</dbReference>
<dbReference type="InterPro" id="IPR010987">
    <property type="entry name" value="Glutathione-S-Trfase_C-like"/>
</dbReference>
<dbReference type="PROSITE" id="PS50405">
    <property type="entry name" value="GST_CTER"/>
    <property type="match status" value="1"/>
</dbReference>
<dbReference type="PANTHER" id="PTHR44051:SF20">
    <property type="entry name" value="GLUTATHIONE TRANSFERASE 1 (EUROFUNG)"/>
    <property type="match status" value="1"/>
</dbReference>
<dbReference type="CDD" id="cd03048">
    <property type="entry name" value="GST_N_Ure2p_like"/>
    <property type="match status" value="1"/>
</dbReference>
<comment type="caution">
    <text evidence="8">The sequence shown here is derived from an EMBL/GenBank/DDBJ whole genome shotgun (WGS) entry which is preliminary data.</text>
</comment>
<dbReference type="GeneID" id="92045259"/>
<comment type="similarity">
    <text evidence="1 5">Belongs to the GST superfamily.</text>
</comment>
<feature type="domain" description="GST N-terminal" evidence="6">
    <location>
        <begin position="21"/>
        <end position="102"/>
    </location>
</feature>
<evidence type="ECO:0000256" key="3">
    <source>
        <dbReference type="ARBA" id="ARBA00022679"/>
    </source>
</evidence>
<dbReference type="SFLD" id="SFLDS00019">
    <property type="entry name" value="Glutathione_Transferase_(cytos"/>
    <property type="match status" value="1"/>
</dbReference>
<dbReference type="RefSeq" id="XP_066667541.1">
    <property type="nucleotide sequence ID" value="XM_066812199.1"/>
</dbReference>
<keyword evidence="9" id="KW-1185">Reference proteome</keyword>
<dbReference type="EMBL" id="JAQQWN010000006">
    <property type="protein sequence ID" value="KAK8080066.1"/>
    <property type="molecule type" value="Genomic_DNA"/>
</dbReference>
<sequence length="277" mass="31480">MTSNPPKPIRVWLTPPGPNSWKVGTPYISPPDCAGQVIFLLEELGLNYEVKSFSFEDVKKKPFTDVNPNGRVPAIEDPNTDLTLWESGAILQYLAEAYDVTAHRASHASFRERQRCNQWLHFQMSGQGPYFGQCGWFQHLHPEKYQPAIDRYANEIRRVLGVLEGVLSERAAATATAAGGGVPWLVGGKMTFADMAFVPWNFRLSEVLNQPWDQVWEGVPHVRAWHERMVALPSWKRSMEIRARLMDEQGLQWNGIPKGIETFTEYEQQIAAKDKKA</sequence>
<dbReference type="InterPro" id="IPR004045">
    <property type="entry name" value="Glutathione_S-Trfase_N"/>
</dbReference>
<evidence type="ECO:0000313" key="8">
    <source>
        <dbReference type="EMBL" id="KAK8080066.1"/>
    </source>
</evidence>
<evidence type="ECO:0000259" key="6">
    <source>
        <dbReference type="PROSITE" id="PS50404"/>
    </source>
</evidence>
<dbReference type="InterPro" id="IPR036249">
    <property type="entry name" value="Thioredoxin-like_sf"/>
</dbReference>
<gene>
    <name evidence="8" type="ORF">PG997_007884</name>
</gene>
<dbReference type="Pfam" id="PF00043">
    <property type="entry name" value="GST_C"/>
    <property type="match status" value="1"/>
</dbReference>
<dbReference type="SUPFAM" id="SSF47616">
    <property type="entry name" value="GST C-terminal domain-like"/>
    <property type="match status" value="1"/>
</dbReference>
<evidence type="ECO:0000313" key="9">
    <source>
        <dbReference type="Proteomes" id="UP001433268"/>
    </source>
</evidence>
<evidence type="ECO:0000256" key="5">
    <source>
        <dbReference type="RuleBase" id="RU003494"/>
    </source>
</evidence>
<dbReference type="PROSITE" id="PS50404">
    <property type="entry name" value="GST_NTER"/>
    <property type="match status" value="1"/>
</dbReference>
<evidence type="ECO:0000256" key="2">
    <source>
        <dbReference type="ARBA" id="ARBA00012452"/>
    </source>
</evidence>
<dbReference type="InterPro" id="IPR036282">
    <property type="entry name" value="Glutathione-S-Trfase_C_sf"/>
</dbReference>
<dbReference type="SUPFAM" id="SSF52833">
    <property type="entry name" value="Thioredoxin-like"/>
    <property type="match status" value="1"/>
</dbReference>
<dbReference type="EC" id="2.5.1.18" evidence="2"/>
<keyword evidence="3" id="KW-0808">Transferase</keyword>
<evidence type="ECO:0000256" key="4">
    <source>
        <dbReference type="ARBA" id="ARBA00047960"/>
    </source>
</evidence>
<evidence type="ECO:0000259" key="7">
    <source>
        <dbReference type="PROSITE" id="PS50405"/>
    </source>
</evidence>
<reference evidence="8 9" key="1">
    <citation type="submission" date="2023-01" db="EMBL/GenBank/DDBJ databases">
        <title>Analysis of 21 Apiospora genomes using comparative genomics revels a genus with tremendous synthesis potential of carbohydrate active enzymes and secondary metabolites.</title>
        <authorList>
            <person name="Sorensen T."/>
        </authorList>
    </citation>
    <scope>NUCLEOTIDE SEQUENCE [LARGE SCALE GENOMIC DNA]</scope>
    <source>
        <strain evidence="8 9">CBS 114990</strain>
    </source>
</reference>
<comment type="catalytic activity">
    <reaction evidence="4">
        <text>RX + glutathione = an S-substituted glutathione + a halide anion + H(+)</text>
        <dbReference type="Rhea" id="RHEA:16437"/>
        <dbReference type="ChEBI" id="CHEBI:15378"/>
        <dbReference type="ChEBI" id="CHEBI:16042"/>
        <dbReference type="ChEBI" id="CHEBI:17792"/>
        <dbReference type="ChEBI" id="CHEBI:57925"/>
        <dbReference type="ChEBI" id="CHEBI:90779"/>
        <dbReference type="EC" id="2.5.1.18"/>
    </reaction>
</comment>
<feature type="domain" description="GST C-terminal" evidence="7">
    <location>
        <begin position="109"/>
        <end position="249"/>
    </location>
</feature>
<dbReference type="PANTHER" id="PTHR44051">
    <property type="entry name" value="GLUTATHIONE S-TRANSFERASE-RELATED"/>
    <property type="match status" value="1"/>
</dbReference>
<dbReference type="SFLD" id="SFLDG00358">
    <property type="entry name" value="Main_(cytGST)"/>
    <property type="match status" value="1"/>
</dbReference>
<dbReference type="InterPro" id="IPR004046">
    <property type="entry name" value="GST_C"/>
</dbReference>
<dbReference type="Gene3D" id="1.20.1050.10">
    <property type="match status" value="1"/>
</dbReference>
<name>A0ABR1W9A3_9PEZI</name>
<dbReference type="InterPro" id="IPR040079">
    <property type="entry name" value="Glutathione_S-Trfase"/>
</dbReference>
<dbReference type="Gene3D" id="3.40.30.10">
    <property type="entry name" value="Glutaredoxin"/>
    <property type="match status" value="1"/>
</dbReference>
<accession>A0ABR1W9A3</accession>
<dbReference type="Pfam" id="PF02798">
    <property type="entry name" value="GST_N"/>
    <property type="match status" value="1"/>
</dbReference>
<proteinExistence type="inferred from homology"/>
<organism evidence="8 9">
    <name type="scientific">Apiospora hydei</name>
    <dbReference type="NCBI Taxonomy" id="1337664"/>
    <lineage>
        <taxon>Eukaryota</taxon>
        <taxon>Fungi</taxon>
        <taxon>Dikarya</taxon>
        <taxon>Ascomycota</taxon>
        <taxon>Pezizomycotina</taxon>
        <taxon>Sordariomycetes</taxon>
        <taxon>Xylariomycetidae</taxon>
        <taxon>Amphisphaeriales</taxon>
        <taxon>Apiosporaceae</taxon>
        <taxon>Apiospora</taxon>
    </lineage>
</organism>
<evidence type="ECO:0000256" key="1">
    <source>
        <dbReference type="ARBA" id="ARBA00007409"/>
    </source>
</evidence>